<keyword evidence="2" id="KW-1185">Reference proteome</keyword>
<sequence>MEGPSPTLTGIPMETRGEILSWLSYKDALACAFTCNAMNDAYVAVPGVWYRQRLHSCGSLDNPTCTWPSSSRRELLKFQEDAWRHPITVFPDGEPREIPFGTKLSDIYAISPTMLLSHLQNYSNPTAGINGEDAVQVTTFPIQVPTGGDGSLSGTMVPRSSIWNMQFSGDVIGLCSAVEEHGYMAWVIAGPNARNNNVADVCVIFEPVDGIENSSPSLQRPISWGFDILVGDEDFSMLAETSIEAISEISGQNMALTLNYEMEDQEGNLLPCVDLYIMAWQTGDSKIDGRKLSMAVSCGGLAFLAEDILLNPCTLRNRLNVYAIDSIYKDFDPDCETEQSIDTTLVCSLALPMLATGNRISAIHCKSNPNPTARNRVQKELPEFIPFVDNPSKAIVAFKIVIESEANDNGATPRTWYFWMAVRRSALREIAVRERNDNVVDSRTIPWDEWGPNVTWWRSATDSSPPQVWGQRMVLPELYFNERGEIEPNRKAVGLANFAPKMRTDSRKPSPTETAEESVTRLDHAGAFQGDVFSRLHCSSPLTEHVMNGRRILFDGKRLVAEEVVAGLDGQDTINFVPYHL</sequence>
<gene>
    <name evidence="1" type="ORF">M413DRAFT_29796</name>
</gene>
<dbReference type="AlphaFoldDB" id="A0A0C3BQC1"/>
<protein>
    <recommendedName>
        <fullName evidence="3">F-box domain-containing protein</fullName>
    </recommendedName>
</protein>
<dbReference type="EMBL" id="KN831788">
    <property type="protein sequence ID" value="KIM38855.1"/>
    <property type="molecule type" value="Genomic_DNA"/>
</dbReference>
<evidence type="ECO:0000313" key="1">
    <source>
        <dbReference type="EMBL" id="KIM38855.1"/>
    </source>
</evidence>
<name>A0A0C3BQC1_HEBCY</name>
<evidence type="ECO:0008006" key="3">
    <source>
        <dbReference type="Google" id="ProtNLM"/>
    </source>
</evidence>
<dbReference type="InterPro" id="IPR036047">
    <property type="entry name" value="F-box-like_dom_sf"/>
</dbReference>
<dbReference type="SUPFAM" id="SSF81383">
    <property type="entry name" value="F-box domain"/>
    <property type="match status" value="1"/>
</dbReference>
<organism evidence="1 2">
    <name type="scientific">Hebeloma cylindrosporum</name>
    <dbReference type="NCBI Taxonomy" id="76867"/>
    <lineage>
        <taxon>Eukaryota</taxon>
        <taxon>Fungi</taxon>
        <taxon>Dikarya</taxon>
        <taxon>Basidiomycota</taxon>
        <taxon>Agaricomycotina</taxon>
        <taxon>Agaricomycetes</taxon>
        <taxon>Agaricomycetidae</taxon>
        <taxon>Agaricales</taxon>
        <taxon>Agaricineae</taxon>
        <taxon>Hymenogastraceae</taxon>
        <taxon>Hebeloma</taxon>
    </lineage>
</organism>
<reference evidence="2" key="2">
    <citation type="submission" date="2015-01" db="EMBL/GenBank/DDBJ databases">
        <title>Evolutionary Origins and Diversification of the Mycorrhizal Mutualists.</title>
        <authorList>
            <consortium name="DOE Joint Genome Institute"/>
            <consortium name="Mycorrhizal Genomics Consortium"/>
            <person name="Kohler A."/>
            <person name="Kuo A."/>
            <person name="Nagy L.G."/>
            <person name="Floudas D."/>
            <person name="Copeland A."/>
            <person name="Barry K.W."/>
            <person name="Cichocki N."/>
            <person name="Veneault-Fourrey C."/>
            <person name="LaButti K."/>
            <person name="Lindquist E.A."/>
            <person name="Lipzen A."/>
            <person name="Lundell T."/>
            <person name="Morin E."/>
            <person name="Murat C."/>
            <person name="Riley R."/>
            <person name="Ohm R."/>
            <person name="Sun H."/>
            <person name="Tunlid A."/>
            <person name="Henrissat B."/>
            <person name="Grigoriev I.V."/>
            <person name="Hibbett D.S."/>
            <person name="Martin F."/>
        </authorList>
    </citation>
    <scope>NUCLEOTIDE SEQUENCE [LARGE SCALE GENOMIC DNA]</scope>
    <source>
        <strain evidence="2">h7</strain>
    </source>
</reference>
<dbReference type="Proteomes" id="UP000053424">
    <property type="component" value="Unassembled WGS sequence"/>
</dbReference>
<reference evidence="1 2" key="1">
    <citation type="submission" date="2014-04" db="EMBL/GenBank/DDBJ databases">
        <authorList>
            <consortium name="DOE Joint Genome Institute"/>
            <person name="Kuo A."/>
            <person name="Gay G."/>
            <person name="Dore J."/>
            <person name="Kohler A."/>
            <person name="Nagy L.G."/>
            <person name="Floudas D."/>
            <person name="Copeland A."/>
            <person name="Barry K.W."/>
            <person name="Cichocki N."/>
            <person name="Veneault-Fourrey C."/>
            <person name="LaButti K."/>
            <person name="Lindquist E.A."/>
            <person name="Lipzen A."/>
            <person name="Lundell T."/>
            <person name="Morin E."/>
            <person name="Murat C."/>
            <person name="Sun H."/>
            <person name="Tunlid A."/>
            <person name="Henrissat B."/>
            <person name="Grigoriev I.V."/>
            <person name="Hibbett D.S."/>
            <person name="Martin F."/>
            <person name="Nordberg H.P."/>
            <person name="Cantor M.N."/>
            <person name="Hua S.X."/>
        </authorList>
    </citation>
    <scope>NUCLEOTIDE SEQUENCE [LARGE SCALE GENOMIC DNA]</scope>
    <source>
        <strain evidence="2">h7</strain>
    </source>
</reference>
<dbReference type="OrthoDB" id="3149552at2759"/>
<accession>A0A0C3BQC1</accession>
<proteinExistence type="predicted"/>
<evidence type="ECO:0000313" key="2">
    <source>
        <dbReference type="Proteomes" id="UP000053424"/>
    </source>
</evidence>
<dbReference type="HOGENOM" id="CLU_007279_0_0_1"/>